<gene>
    <name evidence="2" type="ORF">GCM10011342_11370</name>
</gene>
<keyword evidence="1" id="KW-0472">Membrane</keyword>
<evidence type="ECO:0000256" key="1">
    <source>
        <dbReference type="SAM" id="Phobius"/>
    </source>
</evidence>
<reference evidence="2" key="1">
    <citation type="journal article" date="2014" name="Int. J. Syst. Evol. Microbiol.">
        <title>Complete genome sequence of Corynebacterium casei LMG S-19264T (=DSM 44701T), isolated from a smear-ripened cheese.</title>
        <authorList>
            <consortium name="US DOE Joint Genome Institute (JGI-PGF)"/>
            <person name="Walter F."/>
            <person name="Albersmeier A."/>
            <person name="Kalinowski J."/>
            <person name="Ruckert C."/>
        </authorList>
    </citation>
    <scope>NUCLEOTIDE SEQUENCE</scope>
    <source>
        <strain evidence="2">CGMCC 1.12921</strain>
    </source>
</reference>
<accession>A0A8J2V488</accession>
<evidence type="ECO:0008006" key="4">
    <source>
        <dbReference type="Google" id="ProtNLM"/>
    </source>
</evidence>
<keyword evidence="1" id="KW-1133">Transmembrane helix</keyword>
<sequence>MKTRALALYRRIKASYWFVPGTIVSGAILLAFGSLQLDVILDKEVFTQISWFGSGSPEGARAILTLVGGSMLSVAGIVFSITIAAIVFASGQYGPHIIPEFMRDKSNQAVLGIFIATFVYCLLALYRVHAGETTFVPHLTVIIALFFAGASLIMFIYFIHHILETLHVSNVIARLGRDLIDNIRSRFPEELGEGNGGSAAPELPEGFLQDAVPVLANGTGYIYTLSAEAIFKTAKDKGLIVRVTRRPGDFVADDRPLAWIWPPENASTEALVAIRSCYAWGAAKTPDQDVGFLIDQLTGITARALSPGINDPYTATDTIHWMGAALTAAGRGKSPAAMRRDEEGHIRVIARPLDFEEIASLIFDRIRPYVARDRNASLSTLTVLANVLFDVDDPARKAVVLHHARALEKAAMVAMISEDDRREIAARVDDLEAVLRNGLSRFRAGERYKWMEGWA</sequence>
<protein>
    <recommendedName>
        <fullName evidence="4">DUF2254 domain-containing protein</fullName>
    </recommendedName>
</protein>
<dbReference type="Pfam" id="PF10011">
    <property type="entry name" value="DUF2254"/>
    <property type="match status" value="1"/>
</dbReference>
<dbReference type="Proteomes" id="UP000613582">
    <property type="component" value="Unassembled WGS sequence"/>
</dbReference>
<dbReference type="InterPro" id="IPR018723">
    <property type="entry name" value="DUF2254_membrane"/>
</dbReference>
<keyword evidence="1" id="KW-0812">Transmembrane</keyword>
<feature type="transmembrane region" description="Helical" evidence="1">
    <location>
        <begin position="135"/>
        <end position="159"/>
    </location>
</feature>
<feature type="transmembrane region" description="Helical" evidence="1">
    <location>
        <begin position="16"/>
        <end position="37"/>
    </location>
</feature>
<proteinExistence type="predicted"/>
<dbReference type="AlphaFoldDB" id="A0A8J2V488"/>
<feature type="transmembrane region" description="Helical" evidence="1">
    <location>
        <begin position="62"/>
        <end position="88"/>
    </location>
</feature>
<organism evidence="2 3">
    <name type="scientific">Aquisalinus flavus</name>
    <dbReference type="NCBI Taxonomy" id="1526572"/>
    <lineage>
        <taxon>Bacteria</taxon>
        <taxon>Pseudomonadati</taxon>
        <taxon>Pseudomonadota</taxon>
        <taxon>Alphaproteobacteria</taxon>
        <taxon>Parvularculales</taxon>
        <taxon>Parvularculaceae</taxon>
        <taxon>Aquisalinus</taxon>
    </lineage>
</organism>
<evidence type="ECO:0000313" key="2">
    <source>
        <dbReference type="EMBL" id="GGD04104.1"/>
    </source>
</evidence>
<dbReference type="RefSeq" id="WP_188160296.1">
    <property type="nucleotide sequence ID" value="NZ_BMGH01000001.1"/>
</dbReference>
<feature type="transmembrane region" description="Helical" evidence="1">
    <location>
        <begin position="109"/>
        <end position="129"/>
    </location>
</feature>
<comment type="caution">
    <text evidence="2">The sequence shown here is derived from an EMBL/GenBank/DDBJ whole genome shotgun (WGS) entry which is preliminary data.</text>
</comment>
<name>A0A8J2V488_9PROT</name>
<evidence type="ECO:0000313" key="3">
    <source>
        <dbReference type="Proteomes" id="UP000613582"/>
    </source>
</evidence>
<reference evidence="2" key="2">
    <citation type="submission" date="2020-09" db="EMBL/GenBank/DDBJ databases">
        <authorList>
            <person name="Sun Q."/>
            <person name="Zhou Y."/>
        </authorList>
    </citation>
    <scope>NUCLEOTIDE SEQUENCE</scope>
    <source>
        <strain evidence="2">CGMCC 1.12921</strain>
    </source>
</reference>
<keyword evidence="3" id="KW-1185">Reference proteome</keyword>
<dbReference type="EMBL" id="BMGH01000001">
    <property type="protein sequence ID" value="GGD04104.1"/>
    <property type="molecule type" value="Genomic_DNA"/>
</dbReference>